<proteinExistence type="predicted"/>
<dbReference type="EMBL" id="KI696143">
    <property type="protein sequence ID" value="ETM33075.1"/>
    <property type="molecule type" value="Genomic_DNA"/>
</dbReference>
<reference evidence="1" key="1">
    <citation type="submission" date="2013-11" db="EMBL/GenBank/DDBJ databases">
        <title>The Genome Sequence of Phytophthora parasitica IAC_01/95.</title>
        <authorList>
            <consortium name="The Broad Institute Genomics Platform"/>
            <person name="Russ C."/>
            <person name="Tyler B."/>
            <person name="Panabieres F."/>
            <person name="Shan W."/>
            <person name="Tripathy S."/>
            <person name="Grunwald N."/>
            <person name="Machado M."/>
            <person name="Johnson C.S."/>
            <person name="Arredondo F."/>
            <person name="Hong C."/>
            <person name="Coffey M."/>
            <person name="Young S.K."/>
            <person name="Zeng Q."/>
            <person name="Gargeya S."/>
            <person name="Fitzgerald M."/>
            <person name="Abouelleil A."/>
            <person name="Alvarado L."/>
            <person name="Chapman S.B."/>
            <person name="Gainer-Dewar J."/>
            <person name="Goldberg J."/>
            <person name="Griggs A."/>
            <person name="Gujja S."/>
            <person name="Hansen M."/>
            <person name="Howarth C."/>
            <person name="Imamovic A."/>
            <person name="Ireland A."/>
            <person name="Larimer J."/>
            <person name="McCowan C."/>
            <person name="Murphy C."/>
            <person name="Pearson M."/>
            <person name="Poon T.W."/>
            <person name="Priest M."/>
            <person name="Roberts A."/>
            <person name="Saif S."/>
            <person name="Shea T."/>
            <person name="Sykes S."/>
            <person name="Wortman J."/>
            <person name="Nusbaum C."/>
            <person name="Birren B."/>
        </authorList>
    </citation>
    <scope>NUCLEOTIDE SEQUENCE [LARGE SCALE GENOMIC DNA]</scope>
    <source>
        <strain evidence="1">IAC_01/95</strain>
    </source>
</reference>
<dbReference type="AlphaFoldDB" id="W2M9R8"/>
<organism evidence="1">
    <name type="scientific">Phytophthora nicotianae</name>
    <name type="common">Potato buckeye rot agent</name>
    <name type="synonym">Phytophthora parasitica</name>
    <dbReference type="NCBI Taxonomy" id="4792"/>
    <lineage>
        <taxon>Eukaryota</taxon>
        <taxon>Sar</taxon>
        <taxon>Stramenopiles</taxon>
        <taxon>Oomycota</taxon>
        <taxon>Peronosporomycetes</taxon>
        <taxon>Peronosporales</taxon>
        <taxon>Peronosporaceae</taxon>
        <taxon>Phytophthora</taxon>
    </lineage>
</organism>
<protein>
    <recommendedName>
        <fullName evidence="2">Tc1-like transposase DDE domain-containing protein</fullName>
    </recommendedName>
</protein>
<accession>W2M9R8</accession>
<sequence length="149" mass="17646">MENNYSPLRLQHCMWTSRSQLRFMCTRWYKYFKTTGHVTQDKSGKKKAYDPELLSYVGGYVNESPLFYIEEKFNLDLSRKVIASRTQEAVPHEIEALMAKMWCWHIYPEQLLFVDETSKNGLECVRRYAWAKRSERAVVQTPFTSGKQS</sequence>
<evidence type="ECO:0000313" key="1">
    <source>
        <dbReference type="EMBL" id="ETM33075.1"/>
    </source>
</evidence>
<gene>
    <name evidence="1" type="ORF">L914_19648</name>
</gene>
<evidence type="ECO:0008006" key="2">
    <source>
        <dbReference type="Google" id="ProtNLM"/>
    </source>
</evidence>
<name>W2M9R8_PHYNI</name>
<dbReference type="Proteomes" id="UP000054532">
    <property type="component" value="Unassembled WGS sequence"/>
</dbReference>